<reference evidence="2 3" key="1">
    <citation type="submission" date="2016-10" db="EMBL/GenBank/DDBJ databases">
        <title>Alkaliphiles isolated from bioreactors.</title>
        <authorList>
            <person name="Salah Z."/>
            <person name="Rout S.P."/>
            <person name="Humphreys P.N."/>
        </authorList>
    </citation>
    <scope>NUCLEOTIDE SEQUENCE [LARGE SCALE GENOMIC DNA]</scope>
    <source>
        <strain evidence="2 3">ZS02</strain>
    </source>
</reference>
<dbReference type="EMBL" id="MTHD01000002">
    <property type="protein sequence ID" value="OMG54785.1"/>
    <property type="molecule type" value="Genomic_DNA"/>
</dbReference>
<keyword evidence="3" id="KW-1185">Reference proteome</keyword>
<sequence length="103" mass="10707">MGADALPEPAAGPGLAWLPLTIALLILVVMTVLPGIATDAAGHADHTAAMLLFWSMSAGFVRGVGFVPLHWLPRWLLSATACVAALTLAVIRLDSIGHSFLPI</sequence>
<protein>
    <recommendedName>
        <fullName evidence="4">Cyd operon protein YbgE</fullName>
    </recommendedName>
</protein>
<dbReference type="AlphaFoldDB" id="A0A1R1I7U9"/>
<gene>
    <name evidence="2" type="ORF">BJN45_06275</name>
</gene>
<dbReference type="Proteomes" id="UP000187526">
    <property type="component" value="Unassembled WGS sequence"/>
</dbReference>
<accession>A0A1R1I7U9</accession>
<name>A0A1R1I7U9_9RHOO</name>
<dbReference type="InterPro" id="IPR011846">
    <property type="entry name" value="Cyd_oper_YbgE"/>
</dbReference>
<feature type="transmembrane region" description="Helical" evidence="1">
    <location>
        <begin position="16"/>
        <end position="36"/>
    </location>
</feature>
<keyword evidence="1" id="KW-0812">Transmembrane</keyword>
<dbReference type="RefSeq" id="WP_076093170.1">
    <property type="nucleotide sequence ID" value="NZ_MTHD01000002.1"/>
</dbReference>
<evidence type="ECO:0008006" key="4">
    <source>
        <dbReference type="Google" id="ProtNLM"/>
    </source>
</evidence>
<evidence type="ECO:0000313" key="2">
    <source>
        <dbReference type="EMBL" id="OMG54785.1"/>
    </source>
</evidence>
<dbReference type="Pfam" id="PF09600">
    <property type="entry name" value="Cyd_oper_YbgE"/>
    <property type="match status" value="1"/>
</dbReference>
<organism evidence="2 3">
    <name type="scientific">Azonexus hydrophilus</name>
    <dbReference type="NCBI Taxonomy" id="418702"/>
    <lineage>
        <taxon>Bacteria</taxon>
        <taxon>Pseudomonadati</taxon>
        <taxon>Pseudomonadota</taxon>
        <taxon>Betaproteobacteria</taxon>
        <taxon>Rhodocyclales</taxon>
        <taxon>Azonexaceae</taxon>
        <taxon>Azonexus</taxon>
    </lineage>
</organism>
<comment type="caution">
    <text evidence="2">The sequence shown here is derived from an EMBL/GenBank/DDBJ whole genome shotgun (WGS) entry which is preliminary data.</text>
</comment>
<keyword evidence="1" id="KW-1133">Transmembrane helix</keyword>
<feature type="transmembrane region" description="Helical" evidence="1">
    <location>
        <begin position="48"/>
        <end position="69"/>
    </location>
</feature>
<keyword evidence="1" id="KW-0472">Membrane</keyword>
<evidence type="ECO:0000256" key="1">
    <source>
        <dbReference type="SAM" id="Phobius"/>
    </source>
</evidence>
<proteinExistence type="predicted"/>
<evidence type="ECO:0000313" key="3">
    <source>
        <dbReference type="Proteomes" id="UP000187526"/>
    </source>
</evidence>
<dbReference type="STRING" id="418702.BJN45_06275"/>